<evidence type="ECO:0000313" key="12">
    <source>
        <dbReference type="Proteomes" id="UP001627154"/>
    </source>
</evidence>
<evidence type="ECO:0000256" key="7">
    <source>
        <dbReference type="SAM" id="MobiDB-lite"/>
    </source>
</evidence>
<evidence type="ECO:0000256" key="6">
    <source>
        <dbReference type="ARBA" id="ARBA00023319"/>
    </source>
</evidence>
<feature type="transmembrane region" description="Helical" evidence="8">
    <location>
        <begin position="79"/>
        <end position="100"/>
    </location>
</feature>
<keyword evidence="6" id="KW-0393">Immunoglobulin domain</keyword>
<gene>
    <name evidence="11" type="ORF">TKK_011864</name>
</gene>
<name>A0ABD2WLE7_9HYME</name>
<dbReference type="InterPro" id="IPR003599">
    <property type="entry name" value="Ig_sub"/>
</dbReference>
<dbReference type="InterPro" id="IPR036116">
    <property type="entry name" value="FN3_sf"/>
</dbReference>
<dbReference type="Proteomes" id="UP001627154">
    <property type="component" value="Unassembled WGS sequence"/>
</dbReference>
<evidence type="ECO:0000256" key="3">
    <source>
        <dbReference type="ARBA" id="ARBA00022737"/>
    </source>
</evidence>
<keyword evidence="5" id="KW-0325">Glycoprotein</keyword>
<accession>A0ABD2WLE7</accession>
<evidence type="ECO:0000256" key="5">
    <source>
        <dbReference type="ARBA" id="ARBA00023180"/>
    </source>
</evidence>
<dbReference type="PANTHER" id="PTHR44170">
    <property type="entry name" value="PROTEIN SIDEKICK"/>
    <property type="match status" value="1"/>
</dbReference>
<evidence type="ECO:0000256" key="2">
    <source>
        <dbReference type="ARBA" id="ARBA00022729"/>
    </source>
</evidence>
<keyword evidence="3" id="KW-0677">Repeat</keyword>
<dbReference type="Pfam" id="PF07679">
    <property type="entry name" value="I-set"/>
    <property type="match status" value="2"/>
</dbReference>
<dbReference type="InterPro" id="IPR013098">
    <property type="entry name" value="Ig_I-set"/>
</dbReference>
<comment type="similarity">
    <text evidence="1">Belongs to the immunoglobulin superfamily. DCC family.</text>
</comment>
<dbReference type="FunFam" id="2.60.40.10:FF:000032">
    <property type="entry name" value="palladin isoform X1"/>
    <property type="match status" value="1"/>
</dbReference>
<dbReference type="EMBL" id="JBJJXI010000096">
    <property type="protein sequence ID" value="KAL3393584.1"/>
    <property type="molecule type" value="Genomic_DNA"/>
</dbReference>
<feature type="transmembrane region" description="Helical" evidence="8">
    <location>
        <begin position="1100"/>
        <end position="1123"/>
    </location>
</feature>
<dbReference type="Gene3D" id="2.60.40.10">
    <property type="entry name" value="Immunoglobulins"/>
    <property type="match status" value="7"/>
</dbReference>
<dbReference type="InterPro" id="IPR003961">
    <property type="entry name" value="FN3_dom"/>
</dbReference>
<feature type="domain" description="Ig-like" evidence="9">
    <location>
        <begin position="397"/>
        <end position="487"/>
    </location>
</feature>
<dbReference type="GO" id="GO:0009653">
    <property type="term" value="P:anatomical structure morphogenesis"/>
    <property type="evidence" value="ECO:0007669"/>
    <property type="project" value="UniProtKB-ARBA"/>
</dbReference>
<dbReference type="FunFam" id="2.60.40.10:FF:000299">
    <property type="entry name" value="protogenin isoform X2"/>
    <property type="match status" value="1"/>
</dbReference>
<reference evidence="11 12" key="1">
    <citation type="journal article" date="2024" name="bioRxiv">
        <title>A reference genome for Trichogramma kaykai: A tiny desert-dwelling parasitoid wasp with competing sex-ratio distorters.</title>
        <authorList>
            <person name="Culotta J."/>
            <person name="Lindsey A.R."/>
        </authorList>
    </citation>
    <scope>NUCLEOTIDE SEQUENCE [LARGE SCALE GENOMIC DNA]</scope>
    <source>
        <strain evidence="11 12">KSX58</strain>
    </source>
</reference>
<dbReference type="PROSITE" id="PS50835">
    <property type="entry name" value="IG_LIKE"/>
    <property type="match status" value="3"/>
</dbReference>
<dbReference type="InterPro" id="IPR013783">
    <property type="entry name" value="Ig-like_fold"/>
</dbReference>
<feature type="compositionally biased region" description="Low complexity" evidence="7">
    <location>
        <begin position="200"/>
        <end position="223"/>
    </location>
</feature>
<keyword evidence="8" id="KW-0812">Transmembrane</keyword>
<sequence>MKFISNAAVATEDHKSASCRCRCSVITAAVADDDATTTTTTSGGSHRCSRYRSYRRSCSCQRGGGGLLSSRPPRYKYRYHEVAAAAPPLLLFLLLLLLTLQTLGEAATATTPHQQNGPGAGIYGHPQLLGASSLSLSSSSSRTSRGTVSTAGRLGLDLEVRPRGPIILGPGARRSVTLTCQAGAAVDLHDVRWITEDDANAGGYSSSSNSRGTSSNNATTEESSLCHQYPTARCTIVHGGSLRVHKKKDRPNASLPNEEAAATDKAIFRCVAHTSFGEFMQSPPITVYFAQLSHAFKESPKDSTVSQGEVARLSCSIDSVPFPPNVTWLHDGQIISQDHPDNKYAFSASRGVLFVSSVEPSDAGAYRCSASNEHSKEQCDSSDARLTVLERPEPRAPALYPQSAYEHAVLNGSDLTLVCAASGYPTPATTWTLLRTDKGNIKRLKLSSSSSGLAILKLSKITTASSGVYVCSMVNQDNDTTESQNVTVDVLVPPTIIKKPADLVHPNGRTARFECQAHGYPTPHIYWLRNAQNVTFNGRTTMYKKDSNKVELAVSATVPSDSGIYQCVAVNAAGEASAAGRLQVNSSRNSPDAPTSLKCEARSPTKMYISWERPKLLPFTDITAYTVHYRPLDGGKEEVTPPEPGNSTSVEVSKHLEPFTNYTFYVRLWNNHGASDQSSTITCSTEESVPKIVPKTHVRVISSTKVYVTWKPLTKKEAQGIVTQYKLEWKQSKRHSVNSLILPSNVDSKLLTNLIPGEQYDFRVLARTRAGWSSFSESPIGWLTITIPTSQDLIQAQISMVESQSLKLLWSVKDPILEYSSWKIHIESQDRSLSSFIELPKNVSEYIFTNLKFHVPYDFKLCAIYKNEIVQCITKRADLSETSENNIPKLLEAISVSSTSISLSWLPAKLNVIESYELCYHAINLENQTVTCLSLSNTSHIVVKNLKPYHLYEFKVRVRSNDTEKNNFSERVTCYTNEDVPGKIENIEWSQKNKSTIHVTWQKPSEPNGVIKSYEVAYTSSPKLPQAAWNNITIDGNITKIDLTGLILGKKYSVIIRAATRAGLGSFSNPIEVFTVISTSESKSFDEAKPVYTFTNETKLGVLFGLGISLPTCILICLSTYYCRRKYENRRLSRDSAQSLKNVRQTIIGRTSLCCADRSSSSYDQTTIPSITTNEIELAEMYSDSKGLSITEGIEPCVKVPLLSLWEINGIRKDLNITENPQYKLKSIIEQNNINTSMDRNDTQITQCSMESLNNNCARTHRPPVLEPNG</sequence>
<dbReference type="SMART" id="SM00060">
    <property type="entry name" value="FN3"/>
    <property type="match status" value="5"/>
</dbReference>
<proteinExistence type="inferred from homology"/>
<dbReference type="PANTHER" id="PTHR44170:SF54">
    <property type="entry name" value="FI24025P1"/>
    <property type="match status" value="1"/>
</dbReference>
<dbReference type="Pfam" id="PF13927">
    <property type="entry name" value="Ig_3"/>
    <property type="match status" value="1"/>
</dbReference>
<dbReference type="SMART" id="SM00408">
    <property type="entry name" value="IGc2"/>
    <property type="match status" value="3"/>
</dbReference>
<keyword evidence="8" id="KW-0472">Membrane</keyword>
<evidence type="ECO:0000313" key="11">
    <source>
        <dbReference type="EMBL" id="KAL3393584.1"/>
    </source>
</evidence>
<dbReference type="InterPro" id="IPR036179">
    <property type="entry name" value="Ig-like_dom_sf"/>
</dbReference>
<dbReference type="GO" id="GO:0030154">
    <property type="term" value="P:cell differentiation"/>
    <property type="evidence" value="ECO:0007669"/>
    <property type="project" value="UniProtKB-ARBA"/>
</dbReference>
<organism evidence="11 12">
    <name type="scientific">Trichogramma kaykai</name>
    <dbReference type="NCBI Taxonomy" id="54128"/>
    <lineage>
        <taxon>Eukaryota</taxon>
        <taxon>Metazoa</taxon>
        <taxon>Ecdysozoa</taxon>
        <taxon>Arthropoda</taxon>
        <taxon>Hexapoda</taxon>
        <taxon>Insecta</taxon>
        <taxon>Pterygota</taxon>
        <taxon>Neoptera</taxon>
        <taxon>Endopterygota</taxon>
        <taxon>Hymenoptera</taxon>
        <taxon>Apocrita</taxon>
        <taxon>Proctotrupomorpha</taxon>
        <taxon>Chalcidoidea</taxon>
        <taxon>Trichogrammatidae</taxon>
        <taxon>Trichogramma</taxon>
    </lineage>
</organism>
<dbReference type="GO" id="GO:0007155">
    <property type="term" value="P:cell adhesion"/>
    <property type="evidence" value="ECO:0007669"/>
    <property type="project" value="UniProtKB-ARBA"/>
</dbReference>
<keyword evidence="4" id="KW-1015">Disulfide bond</keyword>
<feature type="region of interest" description="Disordered" evidence="7">
    <location>
        <begin position="199"/>
        <end position="224"/>
    </location>
</feature>
<feature type="domain" description="Fibronectin type-III" evidence="10">
    <location>
        <begin position="690"/>
        <end position="789"/>
    </location>
</feature>
<dbReference type="InterPro" id="IPR003598">
    <property type="entry name" value="Ig_sub2"/>
</dbReference>
<dbReference type="InterPro" id="IPR007110">
    <property type="entry name" value="Ig-like_dom"/>
</dbReference>
<feature type="domain" description="Ig-like" evidence="9">
    <location>
        <begin position="283"/>
        <end position="387"/>
    </location>
</feature>
<feature type="domain" description="Ig-like" evidence="9">
    <location>
        <begin position="494"/>
        <end position="585"/>
    </location>
</feature>
<comment type="caution">
    <text evidence="11">The sequence shown here is derived from an EMBL/GenBank/DDBJ whole genome shotgun (WGS) entry which is preliminary data.</text>
</comment>
<evidence type="ECO:0000256" key="1">
    <source>
        <dbReference type="ARBA" id="ARBA00009588"/>
    </source>
</evidence>
<keyword evidence="12" id="KW-1185">Reference proteome</keyword>
<dbReference type="SMART" id="SM00409">
    <property type="entry name" value="IG"/>
    <property type="match status" value="4"/>
</dbReference>
<dbReference type="SUPFAM" id="SSF48726">
    <property type="entry name" value="Immunoglobulin"/>
    <property type="match status" value="3"/>
</dbReference>
<evidence type="ECO:0000259" key="10">
    <source>
        <dbReference type="PROSITE" id="PS50853"/>
    </source>
</evidence>
<dbReference type="Pfam" id="PF00041">
    <property type="entry name" value="fn3"/>
    <property type="match status" value="4"/>
</dbReference>
<evidence type="ECO:0000256" key="4">
    <source>
        <dbReference type="ARBA" id="ARBA00023157"/>
    </source>
</evidence>
<keyword evidence="2" id="KW-0732">Signal</keyword>
<evidence type="ECO:0000259" key="9">
    <source>
        <dbReference type="PROSITE" id="PS50835"/>
    </source>
</evidence>
<feature type="domain" description="Fibronectin type-III" evidence="10">
    <location>
        <begin position="593"/>
        <end position="688"/>
    </location>
</feature>
<keyword evidence="8" id="KW-1133">Transmembrane helix</keyword>
<dbReference type="AlphaFoldDB" id="A0ABD2WLE7"/>
<feature type="domain" description="Fibronectin type-III" evidence="10">
    <location>
        <begin position="983"/>
        <end position="1082"/>
    </location>
</feature>
<dbReference type="CDD" id="cd00063">
    <property type="entry name" value="FN3"/>
    <property type="match status" value="4"/>
</dbReference>
<dbReference type="PROSITE" id="PS50853">
    <property type="entry name" value="FN3"/>
    <property type="match status" value="4"/>
</dbReference>
<evidence type="ECO:0000256" key="8">
    <source>
        <dbReference type="SAM" id="Phobius"/>
    </source>
</evidence>
<feature type="domain" description="Fibronectin type-III" evidence="10">
    <location>
        <begin position="887"/>
        <end position="979"/>
    </location>
</feature>
<protein>
    <submittedName>
        <fullName evidence="11">Uncharacterized protein</fullName>
    </submittedName>
</protein>
<dbReference type="SUPFAM" id="SSF49265">
    <property type="entry name" value="Fibronectin type III"/>
    <property type="match status" value="2"/>
</dbReference>